<dbReference type="InterPro" id="IPR014710">
    <property type="entry name" value="RmlC-like_jellyroll"/>
</dbReference>
<dbReference type="Gene3D" id="2.60.120.10">
    <property type="entry name" value="Jelly Rolls"/>
    <property type="match status" value="1"/>
</dbReference>
<evidence type="ECO:0000259" key="4">
    <source>
        <dbReference type="PROSITE" id="PS01124"/>
    </source>
</evidence>
<dbReference type="EMBL" id="SSNZ01000012">
    <property type="protein sequence ID" value="THF47448.1"/>
    <property type="molecule type" value="Genomic_DNA"/>
</dbReference>
<evidence type="ECO:0000256" key="3">
    <source>
        <dbReference type="ARBA" id="ARBA00023163"/>
    </source>
</evidence>
<sequence length="289" mass="34296">MKTAILDIKQFEPGETRKEFYTNTIENHLITNHRNIHKPHKHNFYLTVLFTQGSGIHEIDFTTYTVKPGSLFFLNPGQTHHWELSDDIRGYIFFHTQAFYDLHYNRIKIHNYPFFYSVQNAPFLYLDNDATDFESLFREILKENQNEAVLKMQKILSLIDQIYIDSTRLYIEKNATATAVQHSYALRFQELERLIEKHYKSEKSPSQYAEWLNVSPKHLNRITQSMVGKTTSDVILDRVFLEAKRELIRFKNNFAEIATALGYDDYAYFSRLFKKKCGETPSSFINRYR</sequence>
<keyword evidence="3" id="KW-0804">Transcription</keyword>
<name>A0A4S3ZPK9_9FLAO</name>
<dbReference type="Proteomes" id="UP000307507">
    <property type="component" value="Unassembled WGS sequence"/>
</dbReference>
<dbReference type="PANTHER" id="PTHR43280">
    <property type="entry name" value="ARAC-FAMILY TRANSCRIPTIONAL REGULATOR"/>
    <property type="match status" value="1"/>
</dbReference>
<organism evidence="5 6">
    <name type="scientific">Flavobacterium supellecticarium</name>
    <dbReference type="NCBI Taxonomy" id="2565924"/>
    <lineage>
        <taxon>Bacteria</taxon>
        <taxon>Pseudomonadati</taxon>
        <taxon>Bacteroidota</taxon>
        <taxon>Flavobacteriia</taxon>
        <taxon>Flavobacteriales</taxon>
        <taxon>Flavobacteriaceae</taxon>
        <taxon>Flavobacterium</taxon>
    </lineage>
</organism>
<dbReference type="GO" id="GO:0043565">
    <property type="term" value="F:sequence-specific DNA binding"/>
    <property type="evidence" value="ECO:0007669"/>
    <property type="project" value="InterPro"/>
</dbReference>
<comment type="caution">
    <text evidence="5">The sequence shown here is derived from an EMBL/GenBank/DDBJ whole genome shotgun (WGS) entry which is preliminary data.</text>
</comment>
<dbReference type="SMART" id="SM00342">
    <property type="entry name" value="HTH_ARAC"/>
    <property type="match status" value="1"/>
</dbReference>
<keyword evidence="2" id="KW-0238">DNA-binding</keyword>
<dbReference type="RefSeq" id="WP_136404438.1">
    <property type="nucleotide sequence ID" value="NZ_SSNZ01000012.1"/>
</dbReference>
<dbReference type="PANTHER" id="PTHR43280:SF32">
    <property type="entry name" value="TRANSCRIPTIONAL REGULATORY PROTEIN"/>
    <property type="match status" value="1"/>
</dbReference>
<dbReference type="SUPFAM" id="SSF46689">
    <property type="entry name" value="Homeodomain-like"/>
    <property type="match status" value="1"/>
</dbReference>
<dbReference type="InterPro" id="IPR037923">
    <property type="entry name" value="HTH-like"/>
</dbReference>
<dbReference type="InterPro" id="IPR003313">
    <property type="entry name" value="AraC-bd"/>
</dbReference>
<dbReference type="InterPro" id="IPR009057">
    <property type="entry name" value="Homeodomain-like_sf"/>
</dbReference>
<dbReference type="AlphaFoldDB" id="A0A4S3ZPK9"/>
<evidence type="ECO:0000256" key="2">
    <source>
        <dbReference type="ARBA" id="ARBA00023125"/>
    </source>
</evidence>
<gene>
    <name evidence="5" type="ORF">E6C50_16960</name>
</gene>
<dbReference type="InterPro" id="IPR020449">
    <property type="entry name" value="Tscrpt_reg_AraC-type_HTH"/>
</dbReference>
<accession>A0A4S3ZPK9</accession>
<evidence type="ECO:0000313" key="5">
    <source>
        <dbReference type="EMBL" id="THF47448.1"/>
    </source>
</evidence>
<dbReference type="OrthoDB" id="1096411at2"/>
<dbReference type="Pfam" id="PF12833">
    <property type="entry name" value="HTH_18"/>
    <property type="match status" value="1"/>
</dbReference>
<reference evidence="5 6" key="1">
    <citation type="submission" date="2019-04" db="EMBL/GenBank/DDBJ databases">
        <title>Flavobacterium sp. nov. isolated from construction timber.</title>
        <authorList>
            <person name="Lin S.-Y."/>
            <person name="Chang C.-T."/>
            <person name="Young C.-C."/>
        </authorList>
    </citation>
    <scope>NUCLEOTIDE SEQUENCE [LARGE SCALE GENOMIC DNA]</scope>
    <source>
        <strain evidence="5 6">CC-CTC003</strain>
    </source>
</reference>
<proteinExistence type="predicted"/>
<dbReference type="PRINTS" id="PR00032">
    <property type="entry name" value="HTHARAC"/>
</dbReference>
<evidence type="ECO:0000313" key="6">
    <source>
        <dbReference type="Proteomes" id="UP000307507"/>
    </source>
</evidence>
<dbReference type="GO" id="GO:0003700">
    <property type="term" value="F:DNA-binding transcription factor activity"/>
    <property type="evidence" value="ECO:0007669"/>
    <property type="project" value="InterPro"/>
</dbReference>
<dbReference type="SUPFAM" id="SSF51215">
    <property type="entry name" value="Regulatory protein AraC"/>
    <property type="match status" value="1"/>
</dbReference>
<keyword evidence="6" id="KW-1185">Reference proteome</keyword>
<keyword evidence="1" id="KW-0805">Transcription regulation</keyword>
<dbReference type="InterPro" id="IPR018060">
    <property type="entry name" value="HTH_AraC"/>
</dbReference>
<protein>
    <submittedName>
        <fullName evidence="5">Helix-turn-helix domain-containing protein</fullName>
    </submittedName>
</protein>
<evidence type="ECO:0000256" key="1">
    <source>
        <dbReference type="ARBA" id="ARBA00023015"/>
    </source>
</evidence>
<feature type="domain" description="HTH araC/xylS-type" evidence="4">
    <location>
        <begin position="189"/>
        <end position="287"/>
    </location>
</feature>
<dbReference type="Pfam" id="PF02311">
    <property type="entry name" value="AraC_binding"/>
    <property type="match status" value="1"/>
</dbReference>
<dbReference type="Gene3D" id="1.10.10.60">
    <property type="entry name" value="Homeodomain-like"/>
    <property type="match status" value="1"/>
</dbReference>
<dbReference type="PROSITE" id="PS01124">
    <property type="entry name" value="HTH_ARAC_FAMILY_2"/>
    <property type="match status" value="1"/>
</dbReference>